<dbReference type="EMBL" id="DUTP01000003">
    <property type="protein sequence ID" value="HHX99390.1"/>
    <property type="molecule type" value="Genomic_DNA"/>
</dbReference>
<comment type="caution">
    <text evidence="1">The sequence shown here is derived from an EMBL/GenBank/DDBJ whole genome shotgun (WGS) entry which is preliminary data.</text>
</comment>
<evidence type="ECO:0000313" key="1">
    <source>
        <dbReference type="EMBL" id="HHX99390.1"/>
    </source>
</evidence>
<evidence type="ECO:0008006" key="3">
    <source>
        <dbReference type="Google" id="ProtNLM"/>
    </source>
</evidence>
<name>A0A832R904_9BACT</name>
<organism evidence="1 2">
    <name type="scientific">Candidatus Dojkabacteria bacterium</name>
    <dbReference type="NCBI Taxonomy" id="2099670"/>
    <lineage>
        <taxon>Bacteria</taxon>
        <taxon>Candidatus Dojkabacteria</taxon>
    </lineage>
</organism>
<dbReference type="Proteomes" id="UP000576550">
    <property type="component" value="Unassembled WGS sequence"/>
</dbReference>
<dbReference type="AlphaFoldDB" id="A0A832R904"/>
<evidence type="ECO:0000313" key="2">
    <source>
        <dbReference type="Proteomes" id="UP000576550"/>
    </source>
</evidence>
<proteinExistence type="predicted"/>
<gene>
    <name evidence="1" type="ORF">GX533_01775</name>
</gene>
<sequence>MKKKVFLYLYPIQEFFDTSFHPEEFYRSFGLKYPFPILNECIQKRYREKGYEVVFATYPDREVKVVDVKNEDRVILTDITFKEASGYYEDGSEKSRDEIRYPDSKFLIDQLGEIDSLVVGGFHACDCVKRVADYAYDIGIDTLVDYELTESFGYYLKQEFFEIDKYNPANIRELIRYYAFTDYKSEERRNDYLERFKNNFSPVYHFFDERYTPTVTAEEMIAREYQEDIERQQSERTN</sequence>
<reference evidence="1 2" key="1">
    <citation type="journal article" date="2020" name="Biotechnol. Biofuels">
        <title>New insights from the biogas microbiome by comprehensive genome-resolved metagenomics of nearly 1600 species originating from multiple anaerobic digesters.</title>
        <authorList>
            <person name="Campanaro S."/>
            <person name="Treu L."/>
            <person name="Rodriguez-R L.M."/>
            <person name="Kovalovszki A."/>
            <person name="Ziels R.M."/>
            <person name="Maus I."/>
            <person name="Zhu X."/>
            <person name="Kougias P.G."/>
            <person name="Basile A."/>
            <person name="Luo G."/>
            <person name="Schluter A."/>
            <person name="Konstantinidis K.T."/>
            <person name="Angelidaki I."/>
        </authorList>
    </citation>
    <scope>NUCLEOTIDE SEQUENCE [LARGE SCALE GENOMIC DNA]</scope>
    <source>
        <strain evidence="1">AS05jafATM_89</strain>
    </source>
</reference>
<protein>
    <recommendedName>
        <fullName evidence="3">Isochorismatase family protein</fullName>
    </recommendedName>
</protein>
<accession>A0A832R904</accession>